<dbReference type="PANTHER" id="PTHR19288">
    <property type="entry name" value="4-NITROPHENYLPHOSPHATASE-RELATED"/>
    <property type="match status" value="1"/>
</dbReference>
<protein>
    <submittedName>
        <fullName evidence="1">Haloacid dehalogenase</fullName>
    </submittedName>
</protein>
<dbReference type="Pfam" id="PF13344">
    <property type="entry name" value="Hydrolase_6"/>
    <property type="match status" value="1"/>
</dbReference>
<dbReference type="Gene3D" id="3.40.50.1000">
    <property type="entry name" value="HAD superfamily/HAD-like"/>
    <property type="match status" value="2"/>
</dbReference>
<dbReference type="EMBL" id="MPRJ01000091">
    <property type="protein sequence ID" value="OOZ35610.1"/>
    <property type="molecule type" value="Genomic_DNA"/>
</dbReference>
<dbReference type="PANTHER" id="PTHR19288:SF46">
    <property type="entry name" value="HALOACID DEHALOGENASE-LIKE HYDROLASE DOMAIN-CONTAINING PROTEIN 2"/>
    <property type="match status" value="1"/>
</dbReference>
<dbReference type="NCBIfam" id="TIGR01460">
    <property type="entry name" value="HAD-SF-IIA"/>
    <property type="match status" value="1"/>
</dbReference>
<proteinExistence type="predicted"/>
<evidence type="ECO:0000313" key="2">
    <source>
        <dbReference type="Proteomes" id="UP000190896"/>
    </source>
</evidence>
<dbReference type="AlphaFoldDB" id="A0A1T2KSC9"/>
<gene>
    <name evidence="1" type="ORF">BOW51_11265</name>
</gene>
<dbReference type="GO" id="GO:0016791">
    <property type="term" value="F:phosphatase activity"/>
    <property type="evidence" value="ECO:0007669"/>
    <property type="project" value="TreeGrafter"/>
</dbReference>
<sequence>MAITPPSALILDMDGVLYHGDSAIDGAIDFMRSVENRPHLFLTNNPIKIPEQVADKLEQIGFRRPALEQVLTSAEATAHYLASKKSGFLFFAVGAEGLHQALSETGRPDAEDADFVVVGEGPGLDFDSLTCGINLVLKKGAKLVSTNPDNNVDATHNGSHSVLPGGGALVAPFIVSTGVQPITIGKPQPLLYEMAMSRLGVTAEECLMIGDRPDTDIAGAAALGMQTALVRTGRFAPGEDWPAALPRPDWDVSSLGDLVQAFERSFPGWFS</sequence>
<dbReference type="SUPFAM" id="SSF56784">
    <property type="entry name" value="HAD-like"/>
    <property type="match status" value="1"/>
</dbReference>
<dbReference type="InterPro" id="IPR023214">
    <property type="entry name" value="HAD_sf"/>
</dbReference>
<dbReference type="Pfam" id="PF13242">
    <property type="entry name" value="Hydrolase_like"/>
    <property type="match status" value="1"/>
</dbReference>
<dbReference type="GO" id="GO:0005737">
    <property type="term" value="C:cytoplasm"/>
    <property type="evidence" value="ECO:0007669"/>
    <property type="project" value="TreeGrafter"/>
</dbReference>
<reference evidence="1 2" key="1">
    <citation type="submission" date="2016-11" db="EMBL/GenBank/DDBJ databases">
        <title>Mixed transmission modes and dynamic genome evolution in an obligate animal-bacterial symbiosis.</title>
        <authorList>
            <person name="Russell S.L."/>
            <person name="Corbett-Detig R.B."/>
            <person name="Cavanaugh C.M."/>
        </authorList>
    </citation>
    <scope>NUCLEOTIDE SEQUENCE [LARGE SCALE GENOMIC DNA]</scope>
    <source>
        <strain evidence="1">Se-Cadez</strain>
    </source>
</reference>
<accession>A0A1T2KSC9</accession>
<name>A0A1T2KSC9_9GAMM</name>
<dbReference type="InterPro" id="IPR036412">
    <property type="entry name" value="HAD-like_sf"/>
</dbReference>
<dbReference type="InterPro" id="IPR006357">
    <property type="entry name" value="HAD-SF_hydro_IIA"/>
</dbReference>
<keyword evidence="2" id="KW-1185">Reference proteome</keyword>
<dbReference type="RefSeq" id="WP_078488105.1">
    <property type="nucleotide sequence ID" value="NZ_MPRJ01000091.1"/>
</dbReference>
<evidence type="ECO:0000313" key="1">
    <source>
        <dbReference type="EMBL" id="OOZ35610.1"/>
    </source>
</evidence>
<comment type="caution">
    <text evidence="1">The sequence shown here is derived from an EMBL/GenBank/DDBJ whole genome shotgun (WGS) entry which is preliminary data.</text>
</comment>
<dbReference type="OrthoDB" id="148966at2"/>
<dbReference type="Proteomes" id="UP000190896">
    <property type="component" value="Unassembled WGS sequence"/>
</dbReference>
<organism evidence="1 2">
    <name type="scientific">Solemya velesiana gill symbiont</name>
    <dbReference type="NCBI Taxonomy" id="1918948"/>
    <lineage>
        <taxon>Bacteria</taxon>
        <taxon>Pseudomonadati</taxon>
        <taxon>Pseudomonadota</taxon>
        <taxon>Gammaproteobacteria</taxon>
        <taxon>sulfur-oxidizing symbionts</taxon>
    </lineage>
</organism>